<dbReference type="InterPro" id="IPR013210">
    <property type="entry name" value="LRR_N_plant-typ"/>
</dbReference>
<dbReference type="GO" id="GO:0012505">
    <property type="term" value="C:endomembrane system"/>
    <property type="evidence" value="ECO:0007669"/>
    <property type="project" value="UniProtKB-SubCell"/>
</dbReference>
<accession>A0A9Q0KVH0</accession>
<gene>
    <name evidence="11" type="ORF">NE237_002553</name>
</gene>
<evidence type="ECO:0000259" key="10">
    <source>
        <dbReference type="PROSITE" id="PS50011"/>
    </source>
</evidence>
<dbReference type="InterPro" id="IPR055414">
    <property type="entry name" value="LRR_R13L4/SHOC2-like"/>
</dbReference>
<dbReference type="EMBL" id="JAMYWD010000003">
    <property type="protein sequence ID" value="KAJ4977447.1"/>
    <property type="molecule type" value="Genomic_DNA"/>
</dbReference>
<keyword evidence="2" id="KW-0812">Transmembrane</keyword>
<reference evidence="11" key="1">
    <citation type="journal article" date="2023" name="Plant J.">
        <title>The genome of the king protea, Protea cynaroides.</title>
        <authorList>
            <person name="Chang J."/>
            <person name="Duong T.A."/>
            <person name="Schoeman C."/>
            <person name="Ma X."/>
            <person name="Roodt D."/>
            <person name="Barker N."/>
            <person name="Li Z."/>
            <person name="Van de Peer Y."/>
            <person name="Mizrachi E."/>
        </authorList>
    </citation>
    <scope>NUCLEOTIDE SEQUENCE</scope>
    <source>
        <tissue evidence="11">Young leaves</tissue>
    </source>
</reference>
<dbReference type="InterPro" id="IPR000719">
    <property type="entry name" value="Prot_kinase_dom"/>
</dbReference>
<dbReference type="OrthoDB" id="291737at2759"/>
<keyword evidence="4" id="KW-0677">Repeat</keyword>
<feature type="region of interest" description="Disordered" evidence="8">
    <location>
        <begin position="293"/>
        <end position="339"/>
    </location>
</feature>
<dbReference type="AlphaFoldDB" id="A0A9Q0KVH0"/>
<dbReference type="InterPro" id="IPR011009">
    <property type="entry name" value="Kinase-like_dom_sf"/>
</dbReference>
<dbReference type="Pfam" id="PF23598">
    <property type="entry name" value="LRR_14"/>
    <property type="match status" value="1"/>
</dbReference>
<dbReference type="SUPFAM" id="SSF52058">
    <property type="entry name" value="L domain-like"/>
    <property type="match status" value="1"/>
</dbReference>
<feature type="chain" id="PRO_5040194770" description="Protein kinase domain-containing protein" evidence="9">
    <location>
        <begin position="23"/>
        <end position="705"/>
    </location>
</feature>
<evidence type="ECO:0000256" key="8">
    <source>
        <dbReference type="SAM" id="MobiDB-lite"/>
    </source>
</evidence>
<sequence length="705" mass="78140">MGVIWPYFIVLMLLLKIHVCRSLNIEGLALLEFCARVDSDPFGAFANWIPSDNDPCMWTGVHCVDGKVQMLDLQGLSLVGTLAPELGTLCHLRSLILYKNHLSGVIPKEIGGLTMLELLDLRDNNLSGTIPAEIGQMLSLKRLLLCGNNFQGILPPEVGNLKLLSELQSDQNLTSGVLDGISCLNRKFGHCIWQRSLEQLKRASSLLISLRRRIPLYLRSIPCFKFGESISHDYGEKCCDNLPSSSETFIVENAQDIVNFVRRRLLEESSNLPAVPASGVVPPEQMVTIPTTRSSGAFPAVPNGNKKQPPIAVPKTSADNPQSPHSEEPGNPSDRPAVAGGSSGVKWKYVLLVPAGAFLLVFSAALLCACRNRGMTPIGPWKTGLSGQLQKAFITGVPKLNHSELEAACEDFSNIIDTYADSTIFKGTLSSGVEIAVASTAISSAKDWTKSCEIGFRKKIDTLSRVNHKNFVNLLGYCDEDEPFLRMMVFEYAPNGTLFEHLHVKEVEHLDWNGRTRIIMGIAYCLQYMHHELNPPVAHTNLESSAIFLTDDYAAKIGELSFWSEFCKKSKNSVEDELEHSELPHLADPETDVYNFGILLLEIISGKLPYSEEGSLVNWAAEYLNDKKSISYMIDPTLKSFKNNELDIICEVIQECIHQDPRRRPTLREIVPKLREGISISPDAATPRLSPLWWAELEILSVEAT</sequence>
<dbReference type="PANTHER" id="PTHR46084">
    <property type="entry name" value="PROTEIN MALE DISCOVERER 2"/>
    <property type="match status" value="1"/>
</dbReference>
<evidence type="ECO:0000256" key="1">
    <source>
        <dbReference type="ARBA" id="ARBA00022614"/>
    </source>
</evidence>
<comment type="subcellular location">
    <subcellularLocation>
        <location evidence="7">Endomembrane system</location>
        <topology evidence="7">Single-pass type I membrane protein</topology>
    </subcellularLocation>
</comment>
<dbReference type="Proteomes" id="UP001141806">
    <property type="component" value="Unassembled WGS sequence"/>
</dbReference>
<proteinExistence type="predicted"/>
<dbReference type="Gene3D" id="1.10.510.10">
    <property type="entry name" value="Transferase(Phosphotransferase) domain 1"/>
    <property type="match status" value="1"/>
</dbReference>
<dbReference type="SUPFAM" id="SSF56112">
    <property type="entry name" value="Protein kinase-like (PK-like)"/>
    <property type="match status" value="1"/>
</dbReference>
<dbReference type="GO" id="GO:0005524">
    <property type="term" value="F:ATP binding"/>
    <property type="evidence" value="ECO:0007669"/>
    <property type="project" value="InterPro"/>
</dbReference>
<comment type="caution">
    <text evidence="11">The sequence shown here is derived from an EMBL/GenBank/DDBJ whole genome shotgun (WGS) entry which is preliminary data.</text>
</comment>
<evidence type="ECO:0000256" key="4">
    <source>
        <dbReference type="ARBA" id="ARBA00022737"/>
    </source>
</evidence>
<dbReference type="PROSITE" id="PS50011">
    <property type="entry name" value="PROTEIN_KINASE_DOM"/>
    <property type="match status" value="1"/>
</dbReference>
<dbReference type="GO" id="GO:0004674">
    <property type="term" value="F:protein serine/threonine kinase activity"/>
    <property type="evidence" value="ECO:0007669"/>
    <property type="project" value="UniProtKB-EC"/>
</dbReference>
<evidence type="ECO:0000313" key="12">
    <source>
        <dbReference type="Proteomes" id="UP001141806"/>
    </source>
</evidence>
<keyword evidence="1" id="KW-0433">Leucine-rich repeat</keyword>
<dbReference type="Pfam" id="PF07714">
    <property type="entry name" value="PK_Tyr_Ser-Thr"/>
    <property type="match status" value="1"/>
</dbReference>
<evidence type="ECO:0000256" key="9">
    <source>
        <dbReference type="SAM" id="SignalP"/>
    </source>
</evidence>
<evidence type="ECO:0000256" key="5">
    <source>
        <dbReference type="ARBA" id="ARBA00022989"/>
    </source>
</evidence>
<dbReference type="FunFam" id="3.80.10.10:FF:000627">
    <property type="entry name" value="Probable leucine-rich repeat receptor-like protein kinase At2g33170"/>
    <property type="match status" value="1"/>
</dbReference>
<keyword evidence="6" id="KW-0472">Membrane</keyword>
<keyword evidence="3 9" id="KW-0732">Signal</keyword>
<dbReference type="PANTHER" id="PTHR46084:SF1">
    <property type="entry name" value="PROTEIN MALE DISCOVERER 2"/>
    <property type="match status" value="1"/>
</dbReference>
<keyword evidence="5" id="KW-1133">Transmembrane helix</keyword>
<dbReference type="Gene3D" id="3.30.200.20">
    <property type="entry name" value="Phosphorylase Kinase, domain 1"/>
    <property type="match status" value="1"/>
</dbReference>
<feature type="signal peptide" evidence="9">
    <location>
        <begin position="1"/>
        <end position="22"/>
    </location>
</feature>
<keyword evidence="12" id="KW-1185">Reference proteome</keyword>
<evidence type="ECO:0000313" key="11">
    <source>
        <dbReference type="EMBL" id="KAJ4977447.1"/>
    </source>
</evidence>
<feature type="domain" description="Protein kinase" evidence="10">
    <location>
        <begin position="347"/>
        <end position="678"/>
    </location>
</feature>
<dbReference type="Gene3D" id="3.80.10.10">
    <property type="entry name" value="Ribonuclease Inhibitor"/>
    <property type="match status" value="1"/>
</dbReference>
<evidence type="ECO:0000256" key="7">
    <source>
        <dbReference type="ARBA" id="ARBA00046288"/>
    </source>
</evidence>
<protein>
    <recommendedName>
        <fullName evidence="10">Protein kinase domain-containing protein</fullName>
    </recommendedName>
</protein>
<evidence type="ECO:0000256" key="2">
    <source>
        <dbReference type="ARBA" id="ARBA00022692"/>
    </source>
</evidence>
<evidence type="ECO:0000256" key="6">
    <source>
        <dbReference type="ARBA" id="ARBA00023136"/>
    </source>
</evidence>
<dbReference type="InterPro" id="IPR001245">
    <property type="entry name" value="Ser-Thr/Tyr_kinase_cat_dom"/>
</dbReference>
<dbReference type="FunFam" id="3.30.200.20:FF:000489">
    <property type="entry name" value="Inactive receptor-like serine/threonine-protein kinase"/>
    <property type="match status" value="1"/>
</dbReference>
<name>A0A9Q0KVH0_9MAGN</name>
<organism evidence="11 12">
    <name type="scientific">Protea cynaroides</name>
    <dbReference type="NCBI Taxonomy" id="273540"/>
    <lineage>
        <taxon>Eukaryota</taxon>
        <taxon>Viridiplantae</taxon>
        <taxon>Streptophyta</taxon>
        <taxon>Embryophyta</taxon>
        <taxon>Tracheophyta</taxon>
        <taxon>Spermatophyta</taxon>
        <taxon>Magnoliopsida</taxon>
        <taxon>Proteales</taxon>
        <taxon>Proteaceae</taxon>
        <taxon>Protea</taxon>
    </lineage>
</organism>
<dbReference type="Pfam" id="PF08263">
    <property type="entry name" value="LRRNT_2"/>
    <property type="match status" value="1"/>
</dbReference>
<dbReference type="InterPro" id="IPR032675">
    <property type="entry name" value="LRR_dom_sf"/>
</dbReference>
<evidence type="ECO:0000256" key="3">
    <source>
        <dbReference type="ARBA" id="ARBA00022729"/>
    </source>
</evidence>